<evidence type="ECO:0000313" key="2">
    <source>
        <dbReference type="Proteomes" id="UP000439903"/>
    </source>
</evidence>
<keyword evidence="2" id="KW-1185">Reference proteome</keyword>
<reference evidence="1 2" key="1">
    <citation type="journal article" date="2019" name="Environ. Microbiol.">
        <title>At the nexus of three kingdoms: the genome of the mycorrhizal fungus Gigaspora margarita provides insights into plant, endobacterial and fungal interactions.</title>
        <authorList>
            <person name="Venice F."/>
            <person name="Ghignone S."/>
            <person name="Salvioli di Fossalunga A."/>
            <person name="Amselem J."/>
            <person name="Novero M."/>
            <person name="Xianan X."/>
            <person name="Sedzielewska Toro K."/>
            <person name="Morin E."/>
            <person name="Lipzen A."/>
            <person name="Grigoriev I.V."/>
            <person name="Henrissat B."/>
            <person name="Martin F.M."/>
            <person name="Bonfante P."/>
        </authorList>
    </citation>
    <scope>NUCLEOTIDE SEQUENCE [LARGE SCALE GENOMIC DNA]</scope>
    <source>
        <strain evidence="1 2">BEG34</strain>
    </source>
</reference>
<organism evidence="1 2">
    <name type="scientific">Gigaspora margarita</name>
    <dbReference type="NCBI Taxonomy" id="4874"/>
    <lineage>
        <taxon>Eukaryota</taxon>
        <taxon>Fungi</taxon>
        <taxon>Fungi incertae sedis</taxon>
        <taxon>Mucoromycota</taxon>
        <taxon>Glomeromycotina</taxon>
        <taxon>Glomeromycetes</taxon>
        <taxon>Diversisporales</taxon>
        <taxon>Gigasporaceae</taxon>
        <taxon>Gigaspora</taxon>
    </lineage>
</organism>
<dbReference type="Gene3D" id="2.40.10.10">
    <property type="entry name" value="Trypsin-like serine proteases"/>
    <property type="match status" value="1"/>
</dbReference>
<dbReference type="SUPFAM" id="SSF50494">
    <property type="entry name" value="Trypsin-like serine proteases"/>
    <property type="match status" value="1"/>
</dbReference>
<dbReference type="Proteomes" id="UP000439903">
    <property type="component" value="Unassembled WGS sequence"/>
</dbReference>
<proteinExistence type="predicted"/>
<name>A0A8H3XCQ1_GIGMA</name>
<dbReference type="InterPro" id="IPR009003">
    <property type="entry name" value="Peptidase_S1_PA"/>
</dbReference>
<evidence type="ECO:0000313" key="1">
    <source>
        <dbReference type="EMBL" id="KAF0439670.1"/>
    </source>
</evidence>
<dbReference type="EMBL" id="WTPW01001374">
    <property type="protein sequence ID" value="KAF0439670.1"/>
    <property type="molecule type" value="Genomic_DNA"/>
</dbReference>
<evidence type="ECO:0008006" key="3">
    <source>
        <dbReference type="Google" id="ProtNLM"/>
    </source>
</evidence>
<comment type="caution">
    <text evidence="1">The sequence shown here is derived from an EMBL/GenBank/DDBJ whole genome shotgun (WGS) entry which is preliminary data.</text>
</comment>
<gene>
    <name evidence="1" type="ORF">F8M41_004142</name>
</gene>
<protein>
    <recommendedName>
        <fullName evidence="3">Serine protease</fullName>
    </recommendedName>
</protein>
<sequence length="174" mass="19237">MKLYNKVSKRFQKELLCGDGIYKKSGRQVTGIGTIGFFARDGNNSEIIYVVTTGHSYNDSGSNTFYFFPWGDRPDNCVIGYMEKHSIENYDYGLINYRAIDGIYINSVSFATELIITDMEAGVGDSGGPAYFYYENLYSVSLSGILTGGNKGITTILPLQIILDETGIVPILVN</sequence>
<dbReference type="AlphaFoldDB" id="A0A8H3XCQ1"/>
<accession>A0A8H3XCQ1</accession>
<dbReference type="InterPro" id="IPR043504">
    <property type="entry name" value="Peptidase_S1_PA_chymotrypsin"/>
</dbReference>